<organism evidence="9">
    <name type="scientific">Alexandrium monilatum</name>
    <dbReference type="NCBI Taxonomy" id="311494"/>
    <lineage>
        <taxon>Eukaryota</taxon>
        <taxon>Sar</taxon>
        <taxon>Alveolata</taxon>
        <taxon>Dinophyceae</taxon>
        <taxon>Gonyaulacales</taxon>
        <taxon>Pyrocystaceae</taxon>
        <taxon>Alexandrium</taxon>
    </lineage>
</organism>
<dbReference type="Pfam" id="PF01529">
    <property type="entry name" value="DHHC"/>
    <property type="match status" value="1"/>
</dbReference>
<dbReference type="GO" id="GO:0016020">
    <property type="term" value="C:membrane"/>
    <property type="evidence" value="ECO:0007669"/>
    <property type="project" value="UniProtKB-SubCell"/>
</dbReference>
<feature type="domain" description="Palmitoyltransferase DHHC" evidence="8">
    <location>
        <begin position="79"/>
        <end position="211"/>
    </location>
</feature>
<dbReference type="InterPro" id="IPR039859">
    <property type="entry name" value="PFA4/ZDH16/20/ERF2-like"/>
</dbReference>
<sequence length="264" mass="29068">MACTPARAARAGRQLGGRTKLMMTCAVAVGRRIVVAVFFAASVFLLVAAGATATVCDPVDPRIHASPGKGEEQRIDLLSCSYCDRMVHRSSHHCKACDKCVEDFDHHCMWLNNCIGRRNYRAFVWSIISVVAMTGIMLGTCMALLVECAVDDARLEGRLQALYGGVSKDLVIGILICLVLINLPLWVLDAQLVILHTFLNVQQLTTFEYIMRKKEELSMSDQGNAGTRSSTLPRCLDWIVFSYRRAQKARTIAPADDDGRESGA</sequence>
<evidence type="ECO:0000256" key="4">
    <source>
        <dbReference type="ARBA" id="ARBA00022989"/>
    </source>
</evidence>
<dbReference type="EMBL" id="HBNR01018657">
    <property type="protein sequence ID" value="CAE4572744.1"/>
    <property type="molecule type" value="Transcribed_RNA"/>
</dbReference>
<evidence type="ECO:0000256" key="7">
    <source>
        <dbReference type="RuleBase" id="RU079119"/>
    </source>
</evidence>
<protein>
    <recommendedName>
        <fullName evidence="7">Palmitoyltransferase</fullName>
        <ecNumber evidence="7">2.3.1.225</ecNumber>
    </recommendedName>
</protein>
<keyword evidence="5 7" id="KW-0472">Membrane</keyword>
<keyword evidence="2 7" id="KW-0808">Transferase</keyword>
<dbReference type="GO" id="GO:0005783">
    <property type="term" value="C:endoplasmic reticulum"/>
    <property type="evidence" value="ECO:0007669"/>
    <property type="project" value="TreeGrafter"/>
</dbReference>
<keyword evidence="3 7" id="KW-0812">Transmembrane</keyword>
<comment type="catalytic activity">
    <reaction evidence="7">
        <text>L-cysteinyl-[protein] + hexadecanoyl-CoA = S-hexadecanoyl-L-cysteinyl-[protein] + CoA</text>
        <dbReference type="Rhea" id="RHEA:36683"/>
        <dbReference type="Rhea" id="RHEA-COMP:10131"/>
        <dbReference type="Rhea" id="RHEA-COMP:11032"/>
        <dbReference type="ChEBI" id="CHEBI:29950"/>
        <dbReference type="ChEBI" id="CHEBI:57287"/>
        <dbReference type="ChEBI" id="CHEBI:57379"/>
        <dbReference type="ChEBI" id="CHEBI:74151"/>
        <dbReference type="EC" id="2.3.1.225"/>
    </reaction>
</comment>
<name>A0A7S4Q6S0_9DINO</name>
<evidence type="ECO:0000313" key="9">
    <source>
        <dbReference type="EMBL" id="CAE4572744.1"/>
    </source>
</evidence>
<dbReference type="PANTHER" id="PTHR22883">
    <property type="entry name" value="ZINC FINGER DHHC DOMAIN CONTAINING PROTEIN"/>
    <property type="match status" value="1"/>
</dbReference>
<dbReference type="GO" id="GO:0019706">
    <property type="term" value="F:protein-cysteine S-palmitoyltransferase activity"/>
    <property type="evidence" value="ECO:0007669"/>
    <property type="project" value="UniProtKB-EC"/>
</dbReference>
<gene>
    <name evidence="9" type="ORF">AMON00008_LOCUS12363</name>
</gene>
<evidence type="ECO:0000256" key="3">
    <source>
        <dbReference type="ARBA" id="ARBA00022692"/>
    </source>
</evidence>
<evidence type="ECO:0000259" key="8">
    <source>
        <dbReference type="Pfam" id="PF01529"/>
    </source>
</evidence>
<keyword evidence="4 7" id="KW-1133">Transmembrane helix</keyword>
<feature type="transmembrane region" description="Helical" evidence="7">
    <location>
        <begin position="122"/>
        <end position="150"/>
    </location>
</feature>
<evidence type="ECO:0000256" key="6">
    <source>
        <dbReference type="ARBA" id="ARBA00023315"/>
    </source>
</evidence>
<comment type="domain">
    <text evidence="7">The DHHC domain is required for palmitoyltransferase activity.</text>
</comment>
<dbReference type="AlphaFoldDB" id="A0A7S4Q6S0"/>
<dbReference type="GO" id="GO:0006612">
    <property type="term" value="P:protein targeting to membrane"/>
    <property type="evidence" value="ECO:0007669"/>
    <property type="project" value="TreeGrafter"/>
</dbReference>
<reference evidence="9" key="1">
    <citation type="submission" date="2021-01" db="EMBL/GenBank/DDBJ databases">
        <authorList>
            <person name="Corre E."/>
            <person name="Pelletier E."/>
            <person name="Niang G."/>
            <person name="Scheremetjew M."/>
            <person name="Finn R."/>
            <person name="Kale V."/>
            <person name="Holt S."/>
            <person name="Cochrane G."/>
            <person name="Meng A."/>
            <person name="Brown T."/>
            <person name="Cohen L."/>
        </authorList>
    </citation>
    <scope>NUCLEOTIDE SEQUENCE</scope>
    <source>
        <strain evidence="9">CCMP3105</strain>
    </source>
</reference>
<comment type="subcellular location">
    <subcellularLocation>
        <location evidence="1">Membrane</location>
        <topology evidence="1">Multi-pass membrane protein</topology>
    </subcellularLocation>
</comment>
<evidence type="ECO:0000256" key="5">
    <source>
        <dbReference type="ARBA" id="ARBA00023136"/>
    </source>
</evidence>
<dbReference type="PROSITE" id="PS50216">
    <property type="entry name" value="DHHC"/>
    <property type="match status" value="1"/>
</dbReference>
<evidence type="ECO:0000256" key="2">
    <source>
        <dbReference type="ARBA" id="ARBA00022679"/>
    </source>
</evidence>
<feature type="transmembrane region" description="Helical" evidence="7">
    <location>
        <begin position="170"/>
        <end position="187"/>
    </location>
</feature>
<evidence type="ECO:0000256" key="1">
    <source>
        <dbReference type="ARBA" id="ARBA00004141"/>
    </source>
</evidence>
<proteinExistence type="inferred from homology"/>
<dbReference type="EC" id="2.3.1.225" evidence="7"/>
<dbReference type="GO" id="GO:0005794">
    <property type="term" value="C:Golgi apparatus"/>
    <property type="evidence" value="ECO:0007669"/>
    <property type="project" value="TreeGrafter"/>
</dbReference>
<keyword evidence="6 7" id="KW-0012">Acyltransferase</keyword>
<dbReference type="PANTHER" id="PTHR22883:SF203">
    <property type="entry name" value="PALMITOYLTRANSFERASE"/>
    <property type="match status" value="1"/>
</dbReference>
<accession>A0A7S4Q6S0</accession>
<comment type="similarity">
    <text evidence="7">Belongs to the DHHC palmitoyltransferase family.</text>
</comment>
<dbReference type="InterPro" id="IPR001594">
    <property type="entry name" value="Palmitoyltrfase_DHHC"/>
</dbReference>